<reference evidence="1 2" key="1">
    <citation type="journal article" date="2024" name="Nat. Commun.">
        <title>Phylogenomics reveals the evolutionary origins of lichenization in chlorophyte algae.</title>
        <authorList>
            <person name="Puginier C."/>
            <person name="Libourel C."/>
            <person name="Otte J."/>
            <person name="Skaloud P."/>
            <person name="Haon M."/>
            <person name="Grisel S."/>
            <person name="Petersen M."/>
            <person name="Berrin J.G."/>
            <person name="Delaux P.M."/>
            <person name="Dal Grande F."/>
            <person name="Keller J."/>
        </authorList>
    </citation>
    <scope>NUCLEOTIDE SEQUENCE [LARGE SCALE GENOMIC DNA]</scope>
    <source>
        <strain evidence="1 2">SAG 2043</strain>
    </source>
</reference>
<dbReference type="PANTHER" id="PTHR15396">
    <property type="entry name" value="RIBONUCLEASE P PROTEIN SUBUNIT P40"/>
    <property type="match status" value="1"/>
</dbReference>
<dbReference type="PANTHER" id="PTHR15396:SF1">
    <property type="entry name" value="RIBONUCLEASE P PROTEIN SUBUNIT P40"/>
    <property type="match status" value="1"/>
</dbReference>
<dbReference type="GO" id="GO:0001682">
    <property type="term" value="P:tRNA 5'-leader removal"/>
    <property type="evidence" value="ECO:0007669"/>
    <property type="project" value="InterPro"/>
</dbReference>
<dbReference type="GO" id="GO:0000172">
    <property type="term" value="C:ribonuclease MRP complex"/>
    <property type="evidence" value="ECO:0007669"/>
    <property type="project" value="TreeGrafter"/>
</dbReference>
<dbReference type="AlphaFoldDB" id="A0AAW1Q4N1"/>
<keyword evidence="2" id="KW-1185">Reference proteome</keyword>
<dbReference type="InterPro" id="IPR013893">
    <property type="entry name" value="RNase_P_Rpp40"/>
</dbReference>
<evidence type="ECO:0000313" key="2">
    <source>
        <dbReference type="Proteomes" id="UP001489004"/>
    </source>
</evidence>
<evidence type="ECO:0000313" key="1">
    <source>
        <dbReference type="EMBL" id="KAK9816954.1"/>
    </source>
</evidence>
<dbReference type="GO" id="GO:0030681">
    <property type="term" value="C:multimeric ribonuclease P complex"/>
    <property type="evidence" value="ECO:0007669"/>
    <property type="project" value="TreeGrafter"/>
</dbReference>
<dbReference type="GO" id="GO:0000171">
    <property type="term" value="F:ribonuclease MRP activity"/>
    <property type="evidence" value="ECO:0007669"/>
    <property type="project" value="TreeGrafter"/>
</dbReference>
<accession>A0AAW1Q4N1</accession>
<proteinExistence type="predicted"/>
<comment type="caution">
    <text evidence="1">The sequence shown here is derived from an EMBL/GenBank/DDBJ whole genome shotgun (WGS) entry which is preliminary data.</text>
</comment>
<organism evidence="1 2">
    <name type="scientific">[Myrmecia] bisecta</name>
    <dbReference type="NCBI Taxonomy" id="41462"/>
    <lineage>
        <taxon>Eukaryota</taxon>
        <taxon>Viridiplantae</taxon>
        <taxon>Chlorophyta</taxon>
        <taxon>core chlorophytes</taxon>
        <taxon>Trebouxiophyceae</taxon>
        <taxon>Trebouxiales</taxon>
        <taxon>Trebouxiaceae</taxon>
        <taxon>Myrmecia</taxon>
    </lineage>
</organism>
<dbReference type="GO" id="GO:0000447">
    <property type="term" value="P:endonucleolytic cleavage in ITS1 to separate SSU-rRNA from 5.8S rRNA and LSU-rRNA from tricistronic rRNA transcript (SSU-rRNA, 5.8S rRNA, LSU-rRNA)"/>
    <property type="evidence" value="ECO:0007669"/>
    <property type="project" value="TreeGrafter"/>
</dbReference>
<dbReference type="Proteomes" id="UP001489004">
    <property type="component" value="Unassembled WGS sequence"/>
</dbReference>
<dbReference type="EMBL" id="JALJOR010000005">
    <property type="protein sequence ID" value="KAK9816954.1"/>
    <property type="molecule type" value="Genomic_DNA"/>
</dbReference>
<name>A0AAW1Q4N1_9CHLO</name>
<dbReference type="GO" id="GO:0004526">
    <property type="term" value="F:ribonuclease P activity"/>
    <property type="evidence" value="ECO:0007669"/>
    <property type="project" value="TreeGrafter"/>
</dbReference>
<gene>
    <name evidence="1" type="ORF">WJX72_007362</name>
</gene>
<protein>
    <submittedName>
        <fullName evidence="1">Uncharacterized protein</fullName>
    </submittedName>
</protein>
<dbReference type="Pfam" id="PF08584">
    <property type="entry name" value="Ribonuc_P_40"/>
    <property type="match status" value="1"/>
</dbReference>
<sequence>MTLRSPPSGRYNIDVHLTGKHFAEDSRYCQKVRDCLKQHAGILTFLDQVPAFYAATSSGQGQLSGPGSQAPLPSSARVESRHLHAFFHWLSALSCGITGAGMEDGDHRMTCDIQSSRWAGFISHSQVAACLEVCRGLVDAGGLPWVALSAWGFADVPVAWGSREHRLDDAGAGDNHFCIVVHPHGVYALYVAAGANSAFTKI</sequence>